<reference evidence="2" key="1">
    <citation type="submission" date="2016-07" db="EMBL/GenBank/DDBJ databases">
        <authorList>
            <person name="Bretaudeau A."/>
        </authorList>
    </citation>
    <scope>NUCLEOTIDE SEQUENCE</scope>
    <source>
        <strain evidence="2">Rice</strain>
        <tissue evidence="2">Whole body</tissue>
    </source>
</reference>
<feature type="region of interest" description="Disordered" evidence="1">
    <location>
        <begin position="97"/>
        <end position="121"/>
    </location>
</feature>
<proteinExistence type="predicted"/>
<name>A0A2H1WTS6_SPOFR</name>
<dbReference type="AlphaFoldDB" id="A0A2H1WTS6"/>
<dbReference type="EMBL" id="ODYU01011002">
    <property type="protein sequence ID" value="SOQ56470.1"/>
    <property type="molecule type" value="Genomic_DNA"/>
</dbReference>
<evidence type="ECO:0000256" key="1">
    <source>
        <dbReference type="SAM" id="MobiDB-lite"/>
    </source>
</evidence>
<gene>
    <name evidence="2" type="ORF">SFRICE_010662</name>
</gene>
<feature type="compositionally biased region" description="Basic and acidic residues" evidence="1">
    <location>
        <begin position="205"/>
        <end position="214"/>
    </location>
</feature>
<accession>A0A2H1WTS6</accession>
<evidence type="ECO:0000313" key="2">
    <source>
        <dbReference type="EMBL" id="SOQ56470.1"/>
    </source>
</evidence>
<organism evidence="2">
    <name type="scientific">Spodoptera frugiperda</name>
    <name type="common">Fall armyworm</name>
    <dbReference type="NCBI Taxonomy" id="7108"/>
    <lineage>
        <taxon>Eukaryota</taxon>
        <taxon>Metazoa</taxon>
        <taxon>Ecdysozoa</taxon>
        <taxon>Arthropoda</taxon>
        <taxon>Hexapoda</taxon>
        <taxon>Insecta</taxon>
        <taxon>Pterygota</taxon>
        <taxon>Neoptera</taxon>
        <taxon>Endopterygota</taxon>
        <taxon>Lepidoptera</taxon>
        <taxon>Glossata</taxon>
        <taxon>Ditrysia</taxon>
        <taxon>Noctuoidea</taxon>
        <taxon>Noctuidae</taxon>
        <taxon>Amphipyrinae</taxon>
        <taxon>Spodoptera</taxon>
    </lineage>
</organism>
<feature type="region of interest" description="Disordered" evidence="1">
    <location>
        <begin position="195"/>
        <end position="214"/>
    </location>
</feature>
<sequence>MLAFARCFARALLGFFFEEKSHPLTLPPWVRGEFELCGVPLERSMSSIGREQADDGNDDQTYGIFHPTNSTNIINAKDLITISGPHKELFEPATRPAAVAGKRADGSPDGKQSPPPMDTLNTRRVTSTLLAFWGLHWWETDSAELCFLYGKMRAIASCESSLHSYTAYVYMSYPDLKQQFVDHTKSFSMWGPNPLHDPWQPNHQTSEDNNSRGNLSHREYSRVLQNGKSFNEFSRLRQCERECQTLTD</sequence>
<protein>
    <submittedName>
        <fullName evidence="2">SFRICE_010662</fullName>
    </submittedName>
</protein>